<organism evidence="2 3">
    <name type="scientific">Paeniglutamicibacter cryotolerans</name>
    <dbReference type="NCBI Taxonomy" id="670079"/>
    <lineage>
        <taxon>Bacteria</taxon>
        <taxon>Bacillati</taxon>
        <taxon>Actinomycetota</taxon>
        <taxon>Actinomycetes</taxon>
        <taxon>Micrococcales</taxon>
        <taxon>Micrococcaceae</taxon>
        <taxon>Paeniglutamicibacter</taxon>
    </lineage>
</organism>
<dbReference type="Proteomes" id="UP000523000">
    <property type="component" value="Unassembled WGS sequence"/>
</dbReference>
<keyword evidence="1" id="KW-0472">Membrane</keyword>
<evidence type="ECO:0000313" key="2">
    <source>
        <dbReference type="EMBL" id="MBB2995355.1"/>
    </source>
</evidence>
<accession>A0A839QL93</accession>
<feature type="transmembrane region" description="Helical" evidence="1">
    <location>
        <begin position="20"/>
        <end position="47"/>
    </location>
</feature>
<dbReference type="AlphaFoldDB" id="A0A839QL93"/>
<gene>
    <name evidence="2" type="ORF">E9229_001546</name>
</gene>
<sequence length="92" mass="9797">MVLAQITKADAANPRQPDGSAVLMMLACALFAVLPIVLVALLVLLLARWIRSSSLAAAESGELGAEISRRVDSIERRLSGIEKTLNEVGEQP</sequence>
<evidence type="ECO:0000313" key="3">
    <source>
        <dbReference type="Proteomes" id="UP000523000"/>
    </source>
</evidence>
<dbReference type="EMBL" id="JACHVS010000001">
    <property type="protein sequence ID" value="MBB2995355.1"/>
    <property type="molecule type" value="Genomic_DNA"/>
</dbReference>
<proteinExistence type="predicted"/>
<evidence type="ECO:0000256" key="1">
    <source>
        <dbReference type="SAM" id="Phobius"/>
    </source>
</evidence>
<protein>
    <submittedName>
        <fullName evidence="2">Type II secretory pathway component PulJ</fullName>
    </submittedName>
</protein>
<keyword evidence="3" id="KW-1185">Reference proteome</keyword>
<keyword evidence="1" id="KW-0812">Transmembrane</keyword>
<comment type="caution">
    <text evidence="2">The sequence shown here is derived from an EMBL/GenBank/DDBJ whole genome shotgun (WGS) entry which is preliminary data.</text>
</comment>
<dbReference type="RefSeq" id="WP_183510631.1">
    <property type="nucleotide sequence ID" value="NZ_BAABGK010000022.1"/>
</dbReference>
<keyword evidence="1" id="KW-1133">Transmembrane helix</keyword>
<name>A0A839QL93_9MICC</name>
<reference evidence="2 3" key="1">
    <citation type="submission" date="2020-08" db="EMBL/GenBank/DDBJ databases">
        <title>Sequencing the genomes of 1000 actinobacteria strains.</title>
        <authorList>
            <person name="Klenk H.-P."/>
        </authorList>
    </citation>
    <scope>NUCLEOTIDE SEQUENCE [LARGE SCALE GENOMIC DNA]</scope>
    <source>
        <strain evidence="2 3">DSM 22826</strain>
    </source>
</reference>